<sequence>MVSLNVLRALTWSNSAQSFLSPSPAILPTTPKLTGDPCIQVDGVWKITEDCVDPLYSRPMLDDETHETLPIPHLRVSGHFEGTAVDFNIYLPKTGWKGRFFQLVFPLQNSTASDREIGFGADSGGYTVRASGRPTYRGDAAAAKVGMMIAREYYKPKTNKIHGYTYGGSGGSLVTVGAMENTVGIWSGAVTLVQAVPVSINNWSIRALAGLVLQNKSAEIEDALKPGGSGDIYSSLNPTESSVFEEATALGVPIKGWESFYETGASESLWEAIRSVSGPAVMRMDPSYVDNFWNKPGYLGKEDSRLGEIFRQEMLDYKTSIISIRRDANQVPVELTLDAAPKSTRTYWLDINIISTDGEVVGKITAKGRDNSIYKTVTLHPNNDPALLSILQQRTQLQISNRMFLAMHALHRYSVPKRVGFYGYDYLRDFDGAPIYPQRSVLVAEQIARSASGGATFSGKFNGRMIVMDNLMDIDAFPWHADWYKQQVRKVYGDKADDKFQLHYTENADHQMGPVEGSKSSRAVEFTGLYEQHLRDLSIWCETGTYPSAPTNYTIRNAQVELPAAASERKGLQPVIELSVNGKKDVKVETGSIVTFKVRIEVPHGAGKVVSLEWDFEGTVSHPHSTLIFTASSRLVLSSFCKTVNLDMADPLSIASGVAGLVSLGLTLCSGLHNYFSSVKGRHQDIESASRSLTLLQSSIFIIQSSTLKLGHRHALSANGVNQGLANCEFELVALQQLMLNLTRDEGLPDMKGKMRKQMMIARYPFDQKKLIQLQDQLFKANATLSSFVQNFNLDINIGISEDLRVLKDYTNANDSITHNMLRTIARRLDTISPTVQRTQMEVAMISRHIQDHCLSAGSHVSDISVQPRYVRNSQKESASPFDVDDDGRNIAHKFMKWYHFITTLDASFDFCIEYTKNINFTYINCSDFNDENFQVWAKYPEIAQAFGFSDIFRAVMQRDLQKLEGITMGDQPPPGILETDVYGRNILHASITWPAGLDLLLQQILPPKVIERYRVTVDSVPDATAAFLWEELQSCSDEWGKQGYRISGGLKPYDRKYHSCALFELCLPPEVCSLAGEFGIGPSDEGGFRPFLARVTATNRVELESVATYLNWLMKHDLKLEYVINGFQTSYYMSGEDQSAGLYV</sequence>
<dbReference type="Proteomes" id="UP000572754">
    <property type="component" value="Unassembled WGS sequence"/>
</dbReference>
<reference evidence="1 2" key="2">
    <citation type="submission" date="2020-05" db="EMBL/GenBank/DDBJ databases">
        <title>Identification and distribution of gene clusters putatively required for synthesis of sphingolipid metabolism inhibitors in phylogenetically diverse species of the filamentous fungus Fusarium.</title>
        <authorList>
            <person name="Kim H.-S."/>
            <person name="Busman M."/>
            <person name="Brown D.W."/>
            <person name="Divon H."/>
            <person name="Uhlig S."/>
            <person name="Proctor R.H."/>
        </authorList>
    </citation>
    <scope>NUCLEOTIDE SEQUENCE [LARGE SCALE GENOMIC DNA]</scope>
    <source>
        <strain evidence="1 2">NRRL 25331</strain>
    </source>
</reference>
<proteinExistence type="predicted"/>
<keyword evidence="2" id="KW-1185">Reference proteome</keyword>
<comment type="caution">
    <text evidence="1">The sequence shown here is derived from an EMBL/GenBank/DDBJ whole genome shotgun (WGS) entry which is preliminary data.</text>
</comment>
<name>A0A8H5WQW5_FUSCI</name>
<protein>
    <submittedName>
        <fullName evidence="1">Uncharacterized protein</fullName>
    </submittedName>
</protein>
<accession>A0A8H5WQW5</accession>
<reference evidence="2" key="1">
    <citation type="journal article" date="2020" name="BMC Genomics">
        <title>Correction to: Identification and distribution of gene clusters required for synthesis of sphingolipid metabolism inhibitors in diverse species of the filamentous fungus Fusarium.</title>
        <authorList>
            <person name="Kim H.S."/>
            <person name="Lohmar J.M."/>
            <person name="Busman M."/>
            <person name="Brown D.W."/>
            <person name="Naumann T.A."/>
            <person name="Divon H.H."/>
            <person name="Lysoe E."/>
            <person name="Uhlig S."/>
            <person name="Proctor R.H."/>
        </authorList>
    </citation>
    <scope>NUCLEOTIDE SEQUENCE [LARGE SCALE GENOMIC DNA]</scope>
    <source>
        <strain evidence="2">NRRL 25331</strain>
    </source>
</reference>
<dbReference type="AlphaFoldDB" id="A0A8H5WQW5"/>
<gene>
    <name evidence="1" type="ORF">FCIRC_8510</name>
</gene>
<organism evidence="1 2">
    <name type="scientific">Fusarium circinatum</name>
    <name type="common">Pitch canker fungus</name>
    <name type="synonym">Gibberella circinata</name>
    <dbReference type="NCBI Taxonomy" id="48490"/>
    <lineage>
        <taxon>Eukaryota</taxon>
        <taxon>Fungi</taxon>
        <taxon>Dikarya</taxon>
        <taxon>Ascomycota</taxon>
        <taxon>Pezizomycotina</taxon>
        <taxon>Sordariomycetes</taxon>
        <taxon>Hypocreomycetidae</taxon>
        <taxon>Hypocreales</taxon>
        <taxon>Nectriaceae</taxon>
        <taxon>Fusarium</taxon>
        <taxon>Fusarium fujikuroi species complex</taxon>
    </lineage>
</organism>
<evidence type="ECO:0000313" key="1">
    <source>
        <dbReference type="EMBL" id="KAF5672092.1"/>
    </source>
</evidence>
<dbReference type="EMBL" id="JAAQPE010000283">
    <property type="protein sequence ID" value="KAF5672092.1"/>
    <property type="molecule type" value="Genomic_DNA"/>
</dbReference>
<evidence type="ECO:0000313" key="2">
    <source>
        <dbReference type="Proteomes" id="UP000572754"/>
    </source>
</evidence>